<evidence type="ECO:0008006" key="4">
    <source>
        <dbReference type="Google" id="ProtNLM"/>
    </source>
</evidence>
<dbReference type="EMBL" id="VWRN01000027">
    <property type="protein sequence ID" value="KAA6126224.1"/>
    <property type="molecule type" value="Genomic_DNA"/>
</dbReference>
<dbReference type="Proteomes" id="UP000324324">
    <property type="component" value="Unassembled WGS sequence"/>
</dbReference>
<gene>
    <name evidence="2" type="ORF">F1599_09650</name>
</gene>
<dbReference type="RefSeq" id="WP_150082889.1">
    <property type="nucleotide sequence ID" value="NZ_CP080294.1"/>
</dbReference>
<feature type="signal peptide" evidence="1">
    <location>
        <begin position="1"/>
        <end position="24"/>
    </location>
</feature>
<evidence type="ECO:0000256" key="1">
    <source>
        <dbReference type="SAM" id="SignalP"/>
    </source>
</evidence>
<comment type="caution">
    <text evidence="2">The sequence shown here is derived from an EMBL/GenBank/DDBJ whole genome shotgun (WGS) entry which is preliminary data.</text>
</comment>
<dbReference type="PROSITE" id="PS51257">
    <property type="entry name" value="PROKAR_LIPOPROTEIN"/>
    <property type="match status" value="1"/>
</dbReference>
<evidence type="ECO:0000313" key="2">
    <source>
        <dbReference type="EMBL" id="KAA6126224.1"/>
    </source>
</evidence>
<dbReference type="AlphaFoldDB" id="A0A5M8AZL2"/>
<accession>A0A5M8AZL2</accession>
<sequence>MPKSISLRAAALAASLVLAGCATAGGGLISTGTAPTAATGAAGGATSVNANASLERCDAPLGTLAVDDGRGKEWYASFGAATKVTSIEPLIRLAVQQSNCFVITSIGNNRTESKLSNITDKQRNSGEFRAGSRQQKGQRVAADYYMEPAIIIDNDSTGQLAAGVGGLFGSVGALVGGAMQSKASVVTLTMFDIRSGVQVSISEGNSTATNFGAALGAFGGNTAGGLGGFSRTPEGKATVAAFMDAYNNMVISLRNYKAQEVKGGLGRGGRLKVGS</sequence>
<keyword evidence="3" id="KW-1185">Reference proteome</keyword>
<proteinExistence type="predicted"/>
<organism evidence="2 3">
    <name type="scientific">Cupriavidus cauae</name>
    <dbReference type="NCBI Taxonomy" id="2608999"/>
    <lineage>
        <taxon>Bacteria</taxon>
        <taxon>Pseudomonadati</taxon>
        <taxon>Pseudomonadota</taxon>
        <taxon>Betaproteobacteria</taxon>
        <taxon>Burkholderiales</taxon>
        <taxon>Burkholderiaceae</taxon>
        <taxon>Cupriavidus</taxon>
    </lineage>
</organism>
<feature type="chain" id="PRO_5024368082" description="Peptidoglycan-binding protein" evidence="1">
    <location>
        <begin position="25"/>
        <end position="275"/>
    </location>
</feature>
<keyword evidence="1" id="KW-0732">Signal</keyword>
<protein>
    <recommendedName>
        <fullName evidence="4">Peptidoglycan-binding protein</fullName>
    </recommendedName>
</protein>
<evidence type="ECO:0000313" key="3">
    <source>
        <dbReference type="Proteomes" id="UP000324324"/>
    </source>
</evidence>
<name>A0A5M8AZL2_9BURK</name>
<reference evidence="2 3" key="1">
    <citation type="submission" date="2019-09" db="EMBL/GenBank/DDBJ databases">
        <title>Isolation of a novel species in the genus Cupriavidus from patients with sepsis using whole genome sequencing.</title>
        <authorList>
            <person name="Kweon O.J."/>
            <person name="Lee M.-K."/>
        </authorList>
    </citation>
    <scope>NUCLEOTIDE SEQUENCE [LARGE SCALE GENOMIC DNA]</scope>
    <source>
        <strain evidence="2 3">MKL-01</strain>
    </source>
</reference>